<keyword evidence="3" id="KW-0663">Pyridoxal phosphate</keyword>
<dbReference type="SUPFAM" id="SSF53383">
    <property type="entry name" value="PLP-dependent transferases"/>
    <property type="match status" value="1"/>
</dbReference>
<dbReference type="GO" id="GO:0016829">
    <property type="term" value="F:lyase activity"/>
    <property type="evidence" value="ECO:0007669"/>
    <property type="project" value="UniProtKB-KW"/>
</dbReference>
<feature type="compositionally biased region" description="Basic and acidic residues" evidence="6">
    <location>
        <begin position="466"/>
        <end position="476"/>
    </location>
</feature>
<comment type="catalytic activity">
    <reaction evidence="4">
        <text>(sulfur carrier)-H + L-cysteine = (sulfur carrier)-SH + L-alanine</text>
        <dbReference type="Rhea" id="RHEA:43892"/>
        <dbReference type="Rhea" id="RHEA-COMP:14737"/>
        <dbReference type="Rhea" id="RHEA-COMP:14739"/>
        <dbReference type="ChEBI" id="CHEBI:29917"/>
        <dbReference type="ChEBI" id="CHEBI:35235"/>
        <dbReference type="ChEBI" id="CHEBI:57972"/>
        <dbReference type="ChEBI" id="CHEBI:64428"/>
        <dbReference type="EC" id="2.8.1.7"/>
    </reaction>
</comment>
<evidence type="ECO:0000256" key="4">
    <source>
        <dbReference type="ARBA" id="ARBA00050776"/>
    </source>
</evidence>
<comment type="similarity">
    <text evidence="2">Belongs to the class-V pyridoxal-phosphate-dependent aminotransferase family. Csd subfamily.</text>
</comment>
<comment type="caution">
    <text evidence="8">The sequence shown here is derived from an EMBL/GenBank/DDBJ whole genome shotgun (WGS) entry which is preliminary data.</text>
</comment>
<reference evidence="8 9" key="1">
    <citation type="submission" date="2018-08" db="EMBL/GenBank/DDBJ databases">
        <title>Sequencing the genomes of 1000 actinobacteria strains.</title>
        <authorList>
            <person name="Klenk H.-P."/>
        </authorList>
    </citation>
    <scope>NUCLEOTIDE SEQUENCE [LARGE SCALE GENOMIC DNA]</scope>
    <source>
        <strain evidence="8 9">DSM 22967</strain>
    </source>
</reference>
<evidence type="ECO:0000256" key="5">
    <source>
        <dbReference type="RuleBase" id="RU004504"/>
    </source>
</evidence>
<evidence type="ECO:0000259" key="7">
    <source>
        <dbReference type="Pfam" id="PF00266"/>
    </source>
</evidence>
<evidence type="ECO:0000256" key="3">
    <source>
        <dbReference type="ARBA" id="ARBA00022898"/>
    </source>
</evidence>
<accession>A0A3D9V052</accession>
<dbReference type="Gene3D" id="3.40.640.10">
    <property type="entry name" value="Type I PLP-dependent aspartate aminotransferase-like (Major domain)"/>
    <property type="match status" value="1"/>
</dbReference>
<evidence type="ECO:0000256" key="1">
    <source>
        <dbReference type="ARBA" id="ARBA00001933"/>
    </source>
</evidence>
<sequence>MSVATEVTEVTDVSEVTRSTETGLDPVVETAARRLHLVPDDFTPPPALQHQGIPLTAHHELGVPTVHRTVVDFANFDHGATSPALRTVEQTVAAVQRVSGSVHRGAGHTSRQTTQWFEAARKEVGAFVGAREDDYVVFTRNTTDALRLLANALPRRTQVFTWDSAHHAAQFAWAGRSIHRLPIPASTQDALDLLTQALESSTAESKLVVITGACNVTGEVWPVAELASIATEFGARTVLDAAQLAPHHPVDIDELGVDYVALSGHKTYAPYGAGALVGRGDWLDEANPYLPAGGATRAVGTRAVEWNVGPARHEGGTPNAVGAIALASACSTLRKHHDAIAAHEAVLHERLRSGLAAIPGVRLVSVLGPERPNVGVVTFTVDGFDCSLVSQVLSDEHGIAVRDGKFCAHRLCDQVVGGCAVRASIGLATQPHHVERLIDAVRRLVEQGPTLEYVHTPGEGWSAPSDPRDLAEPLPW</sequence>
<dbReference type="PROSITE" id="PS00595">
    <property type="entry name" value="AA_TRANSFER_CLASS_5"/>
    <property type="match status" value="1"/>
</dbReference>
<comment type="cofactor">
    <cofactor evidence="1 5">
        <name>pyridoxal 5'-phosphate</name>
        <dbReference type="ChEBI" id="CHEBI:597326"/>
    </cofactor>
</comment>
<dbReference type="Gene3D" id="3.90.1150.10">
    <property type="entry name" value="Aspartate Aminotransferase, domain 1"/>
    <property type="match status" value="1"/>
</dbReference>
<evidence type="ECO:0000256" key="6">
    <source>
        <dbReference type="SAM" id="MobiDB-lite"/>
    </source>
</evidence>
<dbReference type="InterPro" id="IPR020578">
    <property type="entry name" value="Aminotrans_V_PyrdxlP_BS"/>
</dbReference>
<proteinExistence type="inferred from homology"/>
<dbReference type="InterPro" id="IPR015421">
    <property type="entry name" value="PyrdxlP-dep_Trfase_major"/>
</dbReference>
<dbReference type="PANTHER" id="PTHR43586">
    <property type="entry name" value="CYSTEINE DESULFURASE"/>
    <property type="match status" value="1"/>
</dbReference>
<dbReference type="OrthoDB" id="9804366at2"/>
<dbReference type="EMBL" id="QTUA01000001">
    <property type="protein sequence ID" value="REF31594.1"/>
    <property type="molecule type" value="Genomic_DNA"/>
</dbReference>
<protein>
    <submittedName>
        <fullName evidence="8">Selenocysteine lyase/cysteine desulfurase</fullName>
    </submittedName>
</protein>
<dbReference type="GO" id="GO:0031071">
    <property type="term" value="F:cysteine desulfurase activity"/>
    <property type="evidence" value="ECO:0007669"/>
    <property type="project" value="UniProtKB-EC"/>
</dbReference>
<dbReference type="InterPro" id="IPR015422">
    <property type="entry name" value="PyrdxlP-dep_Trfase_small"/>
</dbReference>
<dbReference type="Proteomes" id="UP000256253">
    <property type="component" value="Unassembled WGS sequence"/>
</dbReference>
<dbReference type="Pfam" id="PF00266">
    <property type="entry name" value="Aminotran_5"/>
    <property type="match status" value="1"/>
</dbReference>
<evidence type="ECO:0000313" key="9">
    <source>
        <dbReference type="Proteomes" id="UP000256253"/>
    </source>
</evidence>
<dbReference type="InterPro" id="IPR015424">
    <property type="entry name" value="PyrdxlP-dep_Trfase"/>
</dbReference>
<dbReference type="AlphaFoldDB" id="A0A3D9V052"/>
<name>A0A3D9V052_9MICO</name>
<feature type="region of interest" description="Disordered" evidence="6">
    <location>
        <begin position="455"/>
        <end position="476"/>
    </location>
</feature>
<feature type="domain" description="Aminotransferase class V" evidence="7">
    <location>
        <begin position="76"/>
        <end position="437"/>
    </location>
</feature>
<keyword evidence="9" id="KW-1185">Reference proteome</keyword>
<evidence type="ECO:0000256" key="2">
    <source>
        <dbReference type="ARBA" id="ARBA00010447"/>
    </source>
</evidence>
<gene>
    <name evidence="8" type="ORF">DFJ65_2665</name>
</gene>
<dbReference type="PANTHER" id="PTHR43586:SF8">
    <property type="entry name" value="CYSTEINE DESULFURASE 1, CHLOROPLASTIC"/>
    <property type="match status" value="1"/>
</dbReference>
<dbReference type="RefSeq" id="WP_115923408.1">
    <property type="nucleotide sequence ID" value="NZ_QTUA01000001.1"/>
</dbReference>
<evidence type="ECO:0000313" key="8">
    <source>
        <dbReference type="EMBL" id="REF31594.1"/>
    </source>
</evidence>
<dbReference type="InterPro" id="IPR000192">
    <property type="entry name" value="Aminotrans_V_dom"/>
</dbReference>
<organism evidence="8 9">
    <name type="scientific">Calidifontibacter indicus</name>
    <dbReference type="NCBI Taxonomy" id="419650"/>
    <lineage>
        <taxon>Bacteria</taxon>
        <taxon>Bacillati</taxon>
        <taxon>Actinomycetota</taxon>
        <taxon>Actinomycetes</taxon>
        <taxon>Micrococcales</taxon>
        <taxon>Dermacoccaceae</taxon>
        <taxon>Calidifontibacter</taxon>
    </lineage>
</organism>
<keyword evidence="8" id="KW-0456">Lyase</keyword>